<protein>
    <submittedName>
        <fullName evidence="1">Uncharacterized protein</fullName>
    </submittedName>
</protein>
<organism evidence="1 2">
    <name type="scientific">Pseudomonas alkylphenolica</name>
    <dbReference type="NCBI Taxonomy" id="237609"/>
    <lineage>
        <taxon>Bacteria</taxon>
        <taxon>Pseudomonadati</taxon>
        <taxon>Pseudomonadota</taxon>
        <taxon>Gammaproteobacteria</taxon>
        <taxon>Pseudomonadales</taxon>
        <taxon>Pseudomonadaceae</taxon>
        <taxon>Pseudomonas</taxon>
    </lineage>
</organism>
<dbReference type="RefSeq" id="WP_157193815.1">
    <property type="nucleotide sequence ID" value="NZ_CP046621.1"/>
</dbReference>
<gene>
    <name evidence="1" type="ORF">GPJ81_20875</name>
</gene>
<accession>A0A6I6H168</accession>
<keyword evidence="2" id="KW-1185">Reference proteome</keyword>
<evidence type="ECO:0000313" key="2">
    <source>
        <dbReference type="Proteomes" id="UP000426235"/>
    </source>
</evidence>
<sequence length="97" mass="10656">MQLADLDIGELIEVIGLALIPIIFDGVDKDTPAHALRARARLNAEVMGRVAAVLYCGNRVGPDIGELIELFTRHMCKEHLNAFNRVLGPEGHLSRLD</sequence>
<evidence type="ECO:0000313" key="1">
    <source>
        <dbReference type="EMBL" id="QGW79039.1"/>
    </source>
</evidence>
<dbReference type="Proteomes" id="UP000426235">
    <property type="component" value="Chromosome"/>
</dbReference>
<dbReference type="EMBL" id="CP046621">
    <property type="protein sequence ID" value="QGW79039.1"/>
    <property type="molecule type" value="Genomic_DNA"/>
</dbReference>
<reference evidence="1" key="1">
    <citation type="submission" date="2019-12" db="EMBL/GenBank/DDBJ databases">
        <title>Hybrid Genome Assemblies of two High G+C Isolates from Undergraduate Microbiology Courses.</title>
        <authorList>
            <person name="Ne Ville C.J."/>
            <person name="Enright D."/>
            <person name="Hernandez I."/>
            <person name="Dodsworth J."/>
            <person name="Orwin P.M."/>
        </authorList>
    </citation>
    <scope>NUCLEOTIDE SEQUENCE [LARGE SCALE GENOMIC DNA]</scope>
    <source>
        <strain evidence="1">Neo</strain>
    </source>
</reference>
<dbReference type="AlphaFoldDB" id="A0A6I6H168"/>
<proteinExistence type="predicted"/>
<name>A0A6I6H168_9PSED</name>